<organism evidence="1">
    <name type="scientific">candidate division WS2 bacterium ADurb.Bin280</name>
    <dbReference type="NCBI Taxonomy" id="1852829"/>
    <lineage>
        <taxon>Bacteria</taxon>
        <taxon>candidate division WS2</taxon>
    </lineage>
</organism>
<gene>
    <name evidence="1" type="ORF">BWY43_00086</name>
</gene>
<dbReference type="EMBL" id="MWBO01000006">
    <property type="protein sequence ID" value="OQA53315.1"/>
    <property type="molecule type" value="Genomic_DNA"/>
</dbReference>
<accession>A0A1V5SFT4</accession>
<reference evidence="1" key="1">
    <citation type="submission" date="2017-02" db="EMBL/GenBank/DDBJ databases">
        <title>Delving into the versatile metabolic prowess of the omnipresent phylum Bacteroidetes.</title>
        <authorList>
            <person name="Nobu M.K."/>
            <person name="Mei R."/>
            <person name="Narihiro T."/>
            <person name="Kuroda K."/>
            <person name="Liu W.-T."/>
        </authorList>
    </citation>
    <scope>NUCLEOTIDE SEQUENCE</scope>
    <source>
        <strain evidence="1">ADurb.Bin280</strain>
    </source>
</reference>
<comment type="caution">
    <text evidence="1">The sequence shown here is derived from an EMBL/GenBank/DDBJ whole genome shotgun (WGS) entry which is preliminary data.</text>
</comment>
<dbReference type="AlphaFoldDB" id="A0A1V5SFT4"/>
<evidence type="ECO:0000313" key="1">
    <source>
        <dbReference type="EMBL" id="OQA53315.1"/>
    </source>
</evidence>
<name>A0A1V5SFT4_9BACT</name>
<dbReference type="Proteomes" id="UP000485367">
    <property type="component" value="Unassembled WGS sequence"/>
</dbReference>
<protein>
    <submittedName>
        <fullName evidence="1">Uncharacterized protein</fullName>
    </submittedName>
</protein>
<sequence>MKTNTTSGPRTGIILRMAIANAPTRTVAHEAFHIIDFCTNISTDKINTNYFNTNLDTAIELMKSSKCHEKKDSAIQDILAFAIPRQQMKRPTEWKCGRYLPAGVILKMMISSRQ</sequence>
<proteinExistence type="predicted"/>